<dbReference type="STRING" id="62708.A0A420I959"/>
<dbReference type="Proteomes" id="UP000283383">
    <property type="component" value="Unassembled WGS sequence"/>
</dbReference>
<feature type="chain" id="PRO_5019411751" evidence="1">
    <location>
        <begin position="24"/>
        <end position="491"/>
    </location>
</feature>
<feature type="signal peptide" evidence="1">
    <location>
        <begin position="1"/>
        <end position="23"/>
    </location>
</feature>
<comment type="caution">
    <text evidence="2">The sequence shown here is derived from an EMBL/GenBank/DDBJ whole genome shotgun (WGS) entry which is preliminary data.</text>
</comment>
<dbReference type="AlphaFoldDB" id="A0A420I959"/>
<organism evidence="2 3">
    <name type="scientific">Golovinomyces cichoracearum</name>
    <dbReference type="NCBI Taxonomy" id="62708"/>
    <lineage>
        <taxon>Eukaryota</taxon>
        <taxon>Fungi</taxon>
        <taxon>Dikarya</taxon>
        <taxon>Ascomycota</taxon>
        <taxon>Pezizomycotina</taxon>
        <taxon>Leotiomycetes</taxon>
        <taxon>Erysiphales</taxon>
        <taxon>Erysiphaceae</taxon>
        <taxon>Golovinomyces</taxon>
    </lineage>
</organism>
<sequence length="491" mass="56089">MRYFLDLSVILFTTVLRVVPVATIPPASNYVPGFECEVGFISDVEITNALIISKILNPNLPSLNPYNGLHFLGDGLLMYPVITHERPKKIKSLVAEYFVVYQNPGRVVGVFALTRFNEHVYCSRNSFSPHTPPVPNPDQSPLHTYGTIAGFQCGLESIENDLIIWKLLFMTKMLPCESQCYTRFPESIPGLKGTALAWPLVRTDNPSSIEKSPARSASYLITDELGSFVQASYRLPNGKYERCNMVKTNPNSLIPKSRRTNRENIKLGFLCDIFFDDDFLSDCAKLANEQYRNRYLYPIPKYLGDKIGHVLIWPIFANKTVVTPVRPTRYSLVINSKFKVSRVLRYTRNHGYRNCLRLGIEMNQEPEKSDFTCDNQTVENRDLTRLAEASCKDMGHYRTYPRTYRGPSFDVFGPYLLSQPNIKIKRKRKRDVKYQAVMTHDCTLVGAVVETDKGLRKCSRVDGSTPGGYSEYPITEISRDFEHVRLIYESM</sequence>
<keyword evidence="3" id="KW-1185">Reference proteome</keyword>
<reference evidence="2 3" key="1">
    <citation type="journal article" date="2018" name="BMC Genomics">
        <title>Comparative genome analyses reveal sequence features reflecting distinct modes of host-adaptation between dicot and monocot powdery mildew.</title>
        <authorList>
            <person name="Wu Y."/>
            <person name="Ma X."/>
            <person name="Pan Z."/>
            <person name="Kale S.D."/>
            <person name="Song Y."/>
            <person name="King H."/>
            <person name="Zhang Q."/>
            <person name="Presley C."/>
            <person name="Deng X."/>
            <person name="Wei C.I."/>
            <person name="Xiao S."/>
        </authorList>
    </citation>
    <scope>NUCLEOTIDE SEQUENCE [LARGE SCALE GENOMIC DNA]</scope>
    <source>
        <strain evidence="2">UMSG3</strain>
    </source>
</reference>
<name>A0A420I959_9PEZI</name>
<evidence type="ECO:0000313" key="2">
    <source>
        <dbReference type="EMBL" id="RKF66837.1"/>
    </source>
</evidence>
<proteinExistence type="predicted"/>
<accession>A0A420I959</accession>
<protein>
    <submittedName>
        <fullName evidence="2">Putative guanyl-specific ribonuclease f1</fullName>
    </submittedName>
</protein>
<gene>
    <name evidence="2" type="ORF">GcM3_110021</name>
</gene>
<keyword evidence="1" id="KW-0732">Signal</keyword>
<dbReference type="EMBL" id="MCBQ01011030">
    <property type="protein sequence ID" value="RKF66837.1"/>
    <property type="molecule type" value="Genomic_DNA"/>
</dbReference>
<evidence type="ECO:0000313" key="3">
    <source>
        <dbReference type="Proteomes" id="UP000283383"/>
    </source>
</evidence>
<evidence type="ECO:0000256" key="1">
    <source>
        <dbReference type="SAM" id="SignalP"/>
    </source>
</evidence>